<evidence type="ECO:0000313" key="3">
    <source>
        <dbReference type="WormBase" id="C56G2.22"/>
    </source>
</evidence>
<reference evidence="1 2" key="1">
    <citation type="journal article" date="1998" name="Science">
        <title>Genome sequence of the nematode C. elegans: a platform for investigating biology.</title>
        <authorList>
            <consortium name="The C. elegans sequencing consortium"/>
            <person name="Sulson J.E."/>
            <person name="Waterston R."/>
        </authorList>
    </citation>
    <scope>NUCLEOTIDE SEQUENCE [LARGE SCALE GENOMIC DNA]</scope>
    <source>
        <strain evidence="1 2">Bristol N2</strain>
    </source>
</reference>
<protein>
    <submittedName>
        <fullName evidence="1">Uncharacterized protein</fullName>
    </submittedName>
</protein>
<keyword evidence="2" id="KW-1185">Reference proteome</keyword>
<dbReference type="EMBL" id="BX284603">
    <property type="protein sequence ID" value="SPC47540.2"/>
    <property type="molecule type" value="Genomic_DNA"/>
</dbReference>
<dbReference type="InParanoid" id="A0A2K5ATU6"/>
<dbReference type="KEGG" id="cel:CELE_C56G2.22"/>
<accession>A0A2K5ATU6</accession>
<dbReference type="Proteomes" id="UP000001940">
    <property type="component" value="Chromosome III"/>
</dbReference>
<dbReference type="AGR" id="WB:WBGene00303050"/>
<dbReference type="RefSeq" id="NP_001368689.1">
    <property type="nucleotide sequence ID" value="NM_001379759.1"/>
</dbReference>
<dbReference type="OrthoDB" id="9976048at2759"/>
<dbReference type="CTD" id="36804996"/>
<dbReference type="GeneID" id="36804996"/>
<evidence type="ECO:0000313" key="1">
    <source>
        <dbReference type="EMBL" id="SPC47540.2"/>
    </source>
</evidence>
<sequence>MNRRISHHSGNEQ</sequence>
<evidence type="ECO:0000313" key="2">
    <source>
        <dbReference type="Proteomes" id="UP000001940"/>
    </source>
</evidence>
<dbReference type="WormBase" id="C56G2.22">
    <property type="protein sequence ID" value="CE52504"/>
    <property type="gene ID" value="WBGene00303050"/>
</dbReference>
<organism evidence="1 2">
    <name type="scientific">Caenorhabditis elegans</name>
    <dbReference type="NCBI Taxonomy" id="6239"/>
    <lineage>
        <taxon>Eukaryota</taxon>
        <taxon>Metazoa</taxon>
        <taxon>Ecdysozoa</taxon>
        <taxon>Nematoda</taxon>
        <taxon>Chromadorea</taxon>
        <taxon>Rhabditida</taxon>
        <taxon>Rhabditina</taxon>
        <taxon>Rhabditomorpha</taxon>
        <taxon>Rhabditoidea</taxon>
        <taxon>Rhabditidae</taxon>
        <taxon>Peloderinae</taxon>
        <taxon>Caenorhabditis</taxon>
    </lineage>
</organism>
<name>A0A2K5ATU6_CAEEL</name>
<proteinExistence type="predicted"/>
<gene>
    <name evidence="1 3" type="ORF">C56G2.22</name>
    <name evidence="1" type="ORF">CELE_C56G2.22</name>
</gene>
<dbReference type="Bgee" id="WBGene00303050">
    <property type="expression patterns" value="Expressed in pharyngeal muscle cell (C elegans) and 2 other cell types or tissues"/>
</dbReference>